<accession>A0A017SYW6</accession>
<reference evidence="2 3" key="1">
    <citation type="submission" date="2013-05" db="EMBL/GenBank/DDBJ databases">
        <title>Genome assembly of Chondromyces apiculatus DSM 436.</title>
        <authorList>
            <person name="Sharma G."/>
            <person name="Khatri I."/>
            <person name="Kaur C."/>
            <person name="Mayilraj S."/>
            <person name="Subramanian S."/>
        </authorList>
    </citation>
    <scope>NUCLEOTIDE SEQUENCE [LARGE SCALE GENOMIC DNA]</scope>
    <source>
        <strain evidence="2 3">DSM 436</strain>
    </source>
</reference>
<dbReference type="AlphaFoldDB" id="A0A017SYW6"/>
<evidence type="ECO:0000313" key="3">
    <source>
        <dbReference type="Proteomes" id="UP000019678"/>
    </source>
</evidence>
<feature type="compositionally biased region" description="Basic and acidic residues" evidence="1">
    <location>
        <begin position="178"/>
        <end position="191"/>
    </location>
</feature>
<dbReference type="EMBL" id="ASRX01000071">
    <property type="protein sequence ID" value="EYF01810.1"/>
    <property type="molecule type" value="Genomic_DNA"/>
</dbReference>
<gene>
    <name evidence="2" type="ORF">CAP_7763</name>
</gene>
<evidence type="ECO:0000313" key="2">
    <source>
        <dbReference type="EMBL" id="EYF01810.1"/>
    </source>
</evidence>
<organism evidence="2 3">
    <name type="scientific">Chondromyces apiculatus DSM 436</name>
    <dbReference type="NCBI Taxonomy" id="1192034"/>
    <lineage>
        <taxon>Bacteria</taxon>
        <taxon>Pseudomonadati</taxon>
        <taxon>Myxococcota</taxon>
        <taxon>Polyangia</taxon>
        <taxon>Polyangiales</taxon>
        <taxon>Polyangiaceae</taxon>
        <taxon>Chondromyces</taxon>
    </lineage>
</organism>
<keyword evidence="3" id="KW-1185">Reference proteome</keyword>
<comment type="caution">
    <text evidence="2">The sequence shown here is derived from an EMBL/GenBank/DDBJ whole genome shotgun (WGS) entry which is preliminary data.</text>
</comment>
<feature type="region of interest" description="Disordered" evidence="1">
    <location>
        <begin position="169"/>
        <end position="202"/>
    </location>
</feature>
<dbReference type="Proteomes" id="UP000019678">
    <property type="component" value="Unassembled WGS sequence"/>
</dbReference>
<evidence type="ECO:0000256" key="1">
    <source>
        <dbReference type="SAM" id="MobiDB-lite"/>
    </source>
</evidence>
<sequence length="202" mass="21977">MVPQSSVTLAAPAVGTTEQACARYEALLVALHREMRAGRGEGPCAEDLRGEMATLWYELDEEQATLLDDLSEDLYLIEGKRAVVSFSEGETVSGMGQQLERAFKAGESRRVLTLIRKLPSIEAPTAFVMGRSWGKLGLQQATACFYEFANAFGSGNPAQYTRYEEVHDVEGAPSANGRELKPQIDESEGRGAKMNNAHSSTV</sequence>
<dbReference type="STRING" id="1192034.CAP_7763"/>
<protein>
    <submittedName>
        <fullName evidence="2">Uncharacterized protein</fullName>
    </submittedName>
</protein>
<proteinExistence type="predicted"/>
<name>A0A017SYW6_9BACT</name>